<evidence type="ECO:0000313" key="3">
    <source>
        <dbReference type="Proteomes" id="UP001152795"/>
    </source>
</evidence>
<evidence type="ECO:0000313" key="2">
    <source>
        <dbReference type="EMBL" id="CAB4009017.1"/>
    </source>
</evidence>
<comment type="caution">
    <text evidence="2">The sequence shown here is derived from an EMBL/GenBank/DDBJ whole genome shotgun (WGS) entry which is preliminary data.</text>
</comment>
<evidence type="ECO:0000259" key="1">
    <source>
        <dbReference type="Pfam" id="PF18701"/>
    </source>
</evidence>
<dbReference type="GO" id="GO:0003676">
    <property type="term" value="F:nucleic acid binding"/>
    <property type="evidence" value="ECO:0007669"/>
    <property type="project" value="InterPro"/>
</dbReference>
<dbReference type="Gene3D" id="3.30.420.10">
    <property type="entry name" value="Ribonuclease H-like superfamily/Ribonuclease H"/>
    <property type="match status" value="1"/>
</dbReference>
<dbReference type="PANTHER" id="PTHR47331:SF6">
    <property type="entry name" value="DOUBLECORTIN DOMAIN-CONTAINING PROTEIN"/>
    <property type="match status" value="1"/>
</dbReference>
<dbReference type="AlphaFoldDB" id="A0A7D9IJ79"/>
<dbReference type="Proteomes" id="UP001152795">
    <property type="component" value="Unassembled WGS sequence"/>
</dbReference>
<organism evidence="2 3">
    <name type="scientific">Paramuricea clavata</name>
    <name type="common">Red gorgonian</name>
    <name type="synonym">Violescent sea-whip</name>
    <dbReference type="NCBI Taxonomy" id="317549"/>
    <lineage>
        <taxon>Eukaryota</taxon>
        <taxon>Metazoa</taxon>
        <taxon>Cnidaria</taxon>
        <taxon>Anthozoa</taxon>
        <taxon>Octocorallia</taxon>
        <taxon>Malacalcyonacea</taxon>
        <taxon>Plexauridae</taxon>
        <taxon>Paramuricea</taxon>
    </lineage>
</organism>
<dbReference type="InterPro" id="IPR012337">
    <property type="entry name" value="RNaseH-like_sf"/>
</dbReference>
<accession>A0A7D9IJ79</accession>
<dbReference type="InterPro" id="IPR040676">
    <property type="entry name" value="DUF5641"/>
</dbReference>
<dbReference type="SUPFAM" id="SSF53098">
    <property type="entry name" value="Ribonuclease H-like"/>
    <property type="match status" value="1"/>
</dbReference>
<feature type="domain" description="DUF5641" evidence="1">
    <location>
        <begin position="402"/>
        <end position="478"/>
    </location>
</feature>
<dbReference type="PANTHER" id="PTHR47331">
    <property type="entry name" value="PHD-TYPE DOMAIN-CONTAINING PROTEIN"/>
    <property type="match status" value="1"/>
</dbReference>
<name>A0A7D9IJ79_PARCT</name>
<dbReference type="Pfam" id="PF18701">
    <property type="entry name" value="DUF5641"/>
    <property type="match status" value="1"/>
</dbReference>
<proteinExistence type="predicted"/>
<dbReference type="OrthoDB" id="5986609at2759"/>
<gene>
    <name evidence="2" type="ORF">PACLA_8A020874</name>
</gene>
<reference evidence="2" key="1">
    <citation type="submission" date="2020-04" db="EMBL/GenBank/DDBJ databases">
        <authorList>
            <person name="Alioto T."/>
            <person name="Alioto T."/>
            <person name="Gomez Garrido J."/>
        </authorList>
    </citation>
    <scope>NUCLEOTIDE SEQUENCE</scope>
    <source>
        <strain evidence="2">A484AB</strain>
    </source>
</reference>
<dbReference type="EMBL" id="CACRXK020006303">
    <property type="protein sequence ID" value="CAB4009017.1"/>
    <property type="molecule type" value="Genomic_DNA"/>
</dbReference>
<dbReference type="InterPro" id="IPR036397">
    <property type="entry name" value="RNaseH_sf"/>
</dbReference>
<sequence>MALATRKNEQLPPDTRETIRQIATQQYLSLSDLRSEAENLMLKTVQQEVYEQEIQSLEDPSNTTTHSQTTSTQIKKSSLYRLQPFLDNQGILRVGGRLRRGRMEYVEKHPAILPIFSHLTTLAIRYYHETVHHQGKQITHGRIRDAVIWIMGGSRRISSYINQCITCKKLRGKPQTQLMADLPKDKLETPPPFTNVGFDVFGPWTVQTRKLRGGALNSKRWGLVFTCLNCRAIHIEVLQSVDANSFICALRRFFAIRGPPVLLRCDRGTNFVGGRSELNDALNSMDRGAINRCVTDQNCEWLFNPPHASHFGGAWERQIGTIRRVLEGMFSSLGSHQLTHELLVTLMAEVTGIVNSRPIAMISADPEQPQPLSPNSLLTMKTRPLLPPPGVFLPQDLYSRRYWRRAQYLADQFWCRWKHEYLQSLQARPKWNEVKPNLQVDDLVIMNDNSPRNQWPFGRVIAMKSEDGKVRKVKLVTAT</sequence>
<keyword evidence="3" id="KW-1185">Reference proteome</keyword>
<protein>
    <submittedName>
        <fullName evidence="2">PREDICTED: uncharacterized protein LOC107357656</fullName>
    </submittedName>
</protein>